<comment type="caution">
    <text evidence="1">The sequence shown here is derived from an EMBL/GenBank/DDBJ whole genome shotgun (WGS) entry which is preliminary data.</text>
</comment>
<proteinExistence type="predicted"/>
<name>A0A1Z5T8S1_HORWE</name>
<dbReference type="VEuPathDB" id="FungiDB:BTJ68_08080"/>
<dbReference type="AlphaFoldDB" id="A0A1Z5T8S1"/>
<sequence length="121" mass="13605">MRNGYLEETYFSWSIIPMVGRDGTVMGLYNPAFEKTRRKIAERRMLTLREVGDENCFGARRQGFWSQVLGAFDFNEYDSPFLLLYSVMDDADSDASSMHSASVLGARQCSLEGALGVPEVT</sequence>
<dbReference type="InParanoid" id="A0A1Z5T8S1"/>
<dbReference type="EMBL" id="MUNK01000094">
    <property type="protein sequence ID" value="OTA32400.1"/>
    <property type="molecule type" value="Genomic_DNA"/>
</dbReference>
<dbReference type="STRING" id="1157616.A0A1Z5T8S1"/>
<accession>A0A1Z5T8S1</accession>
<protein>
    <submittedName>
        <fullName evidence="1">Uncharacterized protein</fullName>
    </submittedName>
</protein>
<evidence type="ECO:0000313" key="1">
    <source>
        <dbReference type="EMBL" id="OTA32400.1"/>
    </source>
</evidence>
<dbReference type="Proteomes" id="UP000194280">
    <property type="component" value="Unassembled WGS sequence"/>
</dbReference>
<organism evidence="1 2">
    <name type="scientific">Hortaea werneckii EXF-2000</name>
    <dbReference type="NCBI Taxonomy" id="1157616"/>
    <lineage>
        <taxon>Eukaryota</taxon>
        <taxon>Fungi</taxon>
        <taxon>Dikarya</taxon>
        <taxon>Ascomycota</taxon>
        <taxon>Pezizomycotina</taxon>
        <taxon>Dothideomycetes</taxon>
        <taxon>Dothideomycetidae</taxon>
        <taxon>Mycosphaerellales</taxon>
        <taxon>Teratosphaeriaceae</taxon>
        <taxon>Hortaea</taxon>
    </lineage>
</organism>
<reference evidence="1 2" key="1">
    <citation type="submission" date="2017-01" db="EMBL/GenBank/DDBJ databases">
        <title>The recent genome duplication of the halophilic yeast Hortaea werneckii: insights from long-read sequencing.</title>
        <authorList>
            <person name="Sinha S."/>
            <person name="Flibotte S."/>
            <person name="Neira M."/>
            <person name="Lenassi M."/>
            <person name="Gostincar C."/>
            <person name="Stajich J.E."/>
            <person name="Nislow C.E."/>
        </authorList>
    </citation>
    <scope>NUCLEOTIDE SEQUENCE [LARGE SCALE GENOMIC DNA]</scope>
    <source>
        <strain evidence="1 2">EXF-2000</strain>
    </source>
</reference>
<evidence type="ECO:0000313" key="2">
    <source>
        <dbReference type="Proteomes" id="UP000194280"/>
    </source>
</evidence>
<keyword evidence="2" id="KW-1185">Reference proteome</keyword>
<gene>
    <name evidence="1" type="ORF">BTJ68_08080</name>
</gene>